<evidence type="ECO:0000256" key="2">
    <source>
        <dbReference type="PROSITE-ProRule" id="PRU00339"/>
    </source>
</evidence>
<reference evidence="3 4" key="1">
    <citation type="submission" date="2017-02" db="EMBL/GenBank/DDBJ databases">
        <title>Whole genome sequencing of Metallibacterium scheffleri DSM 24874 (T).</title>
        <authorList>
            <person name="Kumar S."/>
            <person name="Patil P."/>
            <person name="Patil P.B."/>
        </authorList>
    </citation>
    <scope>NUCLEOTIDE SEQUENCE [LARGE SCALE GENOMIC DNA]</scope>
    <source>
        <strain evidence="3 4">DSM 24874</strain>
    </source>
</reference>
<dbReference type="PANTHER" id="PTHR12788:SF10">
    <property type="entry name" value="PROTEIN-TYROSINE SULFOTRANSFERASE"/>
    <property type="match status" value="1"/>
</dbReference>
<dbReference type="PANTHER" id="PTHR12788">
    <property type="entry name" value="PROTEIN-TYROSINE SULFOTRANSFERASE 2"/>
    <property type="match status" value="1"/>
</dbReference>
<dbReference type="GO" id="GO:0008476">
    <property type="term" value="F:protein-tyrosine sulfotransferase activity"/>
    <property type="evidence" value="ECO:0007669"/>
    <property type="project" value="InterPro"/>
</dbReference>
<gene>
    <name evidence="3" type="ORF">B1806_10140</name>
</gene>
<proteinExistence type="predicted"/>
<sequence length="608" mass="66204">MDRISLQDRARQVLTALREQRIDAALHAARVLLADYPDDESALSLCASCEQQAGNHDLAAVLFARLTQAHPRTWQYWNNLGNAQRALGQVEHARLAFERALELNPAAPRVRTNLGLLLLNAGNPAQAATHLRAASAAPDAEPGMRIWAAVAAHAAGDAVTAEELVRGWEHWPRDSDEAWLELGWLLLELGHFDDAEHVFASAFAGVAARIRAKARHALLLERINQPDAAERLLADLPDPDQIAAAEARQELLHARGILAARRKDWPAARQALQQALAIAGSTRGRAAMYFALARACDRLGDVDATLAVLREAHALLAATSAQRTIHERWLPVLTTGLPAAETAYSQRAPAPSAAQSPVFVLGFPRSGTTLLEQMLAAHPDFASIDERPLVLSAIRRMQALGIAYPQGLGALRAEQIEDLRAGYWRAADALATRAPGQRLVDKNPLNMLALPMILRLFPLARVVICRRHPCDVVLSCYMQPFADPEVAEMSASPASLARAYAAFDAQFREQAALLGATPFELRYEDLVTHPQAALQGLGNCLGVLDTTAMAHFASSAQQRGYISTPSYAQVVESLRADSIGRWRRYARVFAPLLPTLAESIRQAGYTTD</sequence>
<protein>
    <recommendedName>
        <fullName evidence="5">Sulfotransferase</fullName>
    </recommendedName>
</protein>
<dbReference type="InterPro" id="IPR019734">
    <property type="entry name" value="TPR_rpt"/>
</dbReference>
<dbReference type="Gene3D" id="3.40.50.300">
    <property type="entry name" value="P-loop containing nucleotide triphosphate hydrolases"/>
    <property type="match status" value="1"/>
</dbReference>
<name>A0A4S3KNK5_9GAMM</name>
<evidence type="ECO:0000313" key="3">
    <source>
        <dbReference type="EMBL" id="THD09684.1"/>
    </source>
</evidence>
<feature type="repeat" description="TPR" evidence="2">
    <location>
        <begin position="74"/>
        <end position="107"/>
    </location>
</feature>
<dbReference type="PROSITE" id="PS50005">
    <property type="entry name" value="TPR"/>
    <property type="match status" value="1"/>
</dbReference>
<keyword evidence="1" id="KW-0808">Transferase</keyword>
<dbReference type="Pfam" id="PF13469">
    <property type="entry name" value="Sulfotransfer_3"/>
    <property type="match status" value="1"/>
</dbReference>
<dbReference type="RefSeq" id="WP_081126679.1">
    <property type="nucleotide sequence ID" value="NZ_LDOS01000001.1"/>
</dbReference>
<comment type="caution">
    <text evidence="3">The sequence shown here is derived from an EMBL/GenBank/DDBJ whole genome shotgun (WGS) entry which is preliminary data.</text>
</comment>
<dbReference type="AlphaFoldDB" id="A0A4S3KNK5"/>
<keyword evidence="4" id="KW-1185">Reference proteome</keyword>
<dbReference type="InterPro" id="IPR026634">
    <property type="entry name" value="TPST-like"/>
</dbReference>
<dbReference type="Pfam" id="PF13432">
    <property type="entry name" value="TPR_16"/>
    <property type="match status" value="2"/>
</dbReference>
<evidence type="ECO:0000256" key="1">
    <source>
        <dbReference type="ARBA" id="ARBA00022679"/>
    </source>
</evidence>
<dbReference type="SMART" id="SM00028">
    <property type="entry name" value="TPR"/>
    <property type="match status" value="5"/>
</dbReference>
<dbReference type="SUPFAM" id="SSF52540">
    <property type="entry name" value="P-loop containing nucleoside triphosphate hydrolases"/>
    <property type="match status" value="1"/>
</dbReference>
<dbReference type="OrthoDB" id="9766687at2"/>
<dbReference type="STRING" id="993689.GCA_002077135_01387"/>
<evidence type="ECO:0000313" key="4">
    <source>
        <dbReference type="Proteomes" id="UP000307749"/>
    </source>
</evidence>
<dbReference type="Gene3D" id="1.25.40.10">
    <property type="entry name" value="Tetratricopeptide repeat domain"/>
    <property type="match status" value="2"/>
</dbReference>
<dbReference type="EMBL" id="MWQO01000036">
    <property type="protein sequence ID" value="THD09684.1"/>
    <property type="molecule type" value="Genomic_DNA"/>
</dbReference>
<dbReference type="SUPFAM" id="SSF48452">
    <property type="entry name" value="TPR-like"/>
    <property type="match status" value="2"/>
</dbReference>
<keyword evidence="2" id="KW-0802">TPR repeat</keyword>
<evidence type="ECO:0008006" key="5">
    <source>
        <dbReference type="Google" id="ProtNLM"/>
    </source>
</evidence>
<dbReference type="Proteomes" id="UP000307749">
    <property type="component" value="Unassembled WGS sequence"/>
</dbReference>
<dbReference type="InterPro" id="IPR011990">
    <property type="entry name" value="TPR-like_helical_dom_sf"/>
</dbReference>
<organism evidence="3 4">
    <name type="scientific">Metallibacterium scheffleri</name>
    <dbReference type="NCBI Taxonomy" id="993689"/>
    <lineage>
        <taxon>Bacteria</taxon>
        <taxon>Pseudomonadati</taxon>
        <taxon>Pseudomonadota</taxon>
        <taxon>Gammaproteobacteria</taxon>
        <taxon>Lysobacterales</taxon>
        <taxon>Rhodanobacteraceae</taxon>
        <taxon>Metallibacterium</taxon>
    </lineage>
</organism>
<dbReference type="InterPro" id="IPR027417">
    <property type="entry name" value="P-loop_NTPase"/>
</dbReference>
<accession>A0A4S3KNK5</accession>
<dbReference type="Pfam" id="PF00515">
    <property type="entry name" value="TPR_1"/>
    <property type="match status" value="1"/>
</dbReference>